<feature type="domain" description="F-box" evidence="1">
    <location>
        <begin position="1"/>
        <end position="49"/>
    </location>
</feature>
<name>A0ABD0ZZY1_CARAN</name>
<accession>A0ABD0ZZY1</accession>
<dbReference type="CDD" id="cd22157">
    <property type="entry name" value="F-box_AtFBW1-like"/>
    <property type="match status" value="1"/>
</dbReference>
<dbReference type="AlphaFoldDB" id="A0ABD0ZZY1"/>
<keyword evidence="3" id="KW-1185">Reference proteome</keyword>
<dbReference type="EMBL" id="JBANAX010000705">
    <property type="protein sequence ID" value="KAL1196254.1"/>
    <property type="molecule type" value="Genomic_DNA"/>
</dbReference>
<comment type="caution">
    <text evidence="2">The sequence shown here is derived from an EMBL/GenBank/DDBJ whole genome shotgun (WGS) entry which is preliminary data.</text>
</comment>
<dbReference type="Pfam" id="PF00646">
    <property type="entry name" value="F-box"/>
    <property type="match status" value="1"/>
</dbReference>
<proteinExistence type="predicted"/>
<organism evidence="2 3">
    <name type="scientific">Cardamine amara subsp. amara</name>
    <dbReference type="NCBI Taxonomy" id="228776"/>
    <lineage>
        <taxon>Eukaryota</taxon>
        <taxon>Viridiplantae</taxon>
        <taxon>Streptophyta</taxon>
        <taxon>Embryophyta</taxon>
        <taxon>Tracheophyta</taxon>
        <taxon>Spermatophyta</taxon>
        <taxon>Magnoliopsida</taxon>
        <taxon>eudicotyledons</taxon>
        <taxon>Gunneridae</taxon>
        <taxon>Pentapetalae</taxon>
        <taxon>rosids</taxon>
        <taxon>malvids</taxon>
        <taxon>Brassicales</taxon>
        <taxon>Brassicaceae</taxon>
        <taxon>Cardamineae</taxon>
        <taxon>Cardamine</taxon>
    </lineage>
</organism>
<gene>
    <name evidence="2" type="ORF">V5N11_000527</name>
</gene>
<dbReference type="InterPro" id="IPR036047">
    <property type="entry name" value="F-box-like_dom_sf"/>
</dbReference>
<dbReference type="Gene3D" id="1.20.1280.50">
    <property type="match status" value="1"/>
</dbReference>
<dbReference type="PANTHER" id="PTHR31672">
    <property type="entry name" value="BNACNNG10540D PROTEIN"/>
    <property type="match status" value="1"/>
</dbReference>
<dbReference type="InterPro" id="IPR001810">
    <property type="entry name" value="F-box_dom"/>
</dbReference>
<protein>
    <submittedName>
        <fullName evidence="2">F-box protein</fullName>
    </submittedName>
</protein>
<dbReference type="PROSITE" id="PS50181">
    <property type="entry name" value="FBOX"/>
    <property type="match status" value="1"/>
</dbReference>
<evidence type="ECO:0000259" key="1">
    <source>
        <dbReference type="PROSITE" id="PS50181"/>
    </source>
</evidence>
<dbReference type="SMART" id="SM00256">
    <property type="entry name" value="FBOX"/>
    <property type="match status" value="1"/>
</dbReference>
<sequence>MESLLHHEVVECILERVPAKSLLRFKAVSKQWKSTIESRLFQEKQFRNRQESGDPDVLMVSVLKYEDGSDEPDIEALRTLVLGSSSSVKIPTFWEDTYYFVCPSSCDGLVCLYYPVLPVLVVNPTTRWHRPLPLCKFQQHIIDLGEQTYLDSG</sequence>
<dbReference type="SUPFAM" id="SSF81383">
    <property type="entry name" value="F-box domain"/>
    <property type="match status" value="1"/>
</dbReference>
<evidence type="ECO:0000313" key="2">
    <source>
        <dbReference type="EMBL" id="KAL1196254.1"/>
    </source>
</evidence>
<reference evidence="2 3" key="1">
    <citation type="submission" date="2024-04" db="EMBL/GenBank/DDBJ databases">
        <title>Genome assembly C_amara_ONT_v2.</title>
        <authorList>
            <person name="Yant L."/>
            <person name="Moore C."/>
            <person name="Slenker M."/>
        </authorList>
    </citation>
    <scope>NUCLEOTIDE SEQUENCE [LARGE SCALE GENOMIC DNA]</scope>
    <source>
        <tissue evidence="2">Leaf</tissue>
    </source>
</reference>
<dbReference type="Proteomes" id="UP001558713">
    <property type="component" value="Unassembled WGS sequence"/>
</dbReference>
<dbReference type="PANTHER" id="PTHR31672:SF13">
    <property type="entry name" value="F-BOX PROTEIN CPR30-LIKE"/>
    <property type="match status" value="1"/>
</dbReference>
<dbReference type="InterPro" id="IPR050796">
    <property type="entry name" value="SCF_F-box_component"/>
</dbReference>
<evidence type="ECO:0000313" key="3">
    <source>
        <dbReference type="Proteomes" id="UP001558713"/>
    </source>
</evidence>